<evidence type="ECO:0000313" key="1">
    <source>
        <dbReference type="EMBL" id="RSL83125.1"/>
    </source>
</evidence>
<dbReference type="EMBL" id="NKCK01000390">
    <property type="protein sequence ID" value="RSL83125.1"/>
    <property type="molecule type" value="Genomic_DNA"/>
</dbReference>
<gene>
    <name evidence="1" type="ORF">CEP52_016797</name>
</gene>
<name>A0A428S042_9HYPO</name>
<dbReference type="AlphaFoldDB" id="A0A428S042"/>
<sequence length="141" mass="15761">MRLSITFWKHFMKTEFASLNVECMVLHELIEIHQTLTQMAEPRANETFHALQGHDILVPPVIQVATEVGDTNEVQRLQLQTHLLRSFLHQLVAVYVPRGSSSLAYDLIATDTKVSEISHSTSIAAARRAKANPGGEDHHVA</sequence>
<evidence type="ECO:0000313" key="2">
    <source>
        <dbReference type="Proteomes" id="UP000287144"/>
    </source>
</evidence>
<accession>A0A428S042</accession>
<comment type="caution">
    <text evidence="1">The sequence shown here is derived from an EMBL/GenBank/DDBJ whole genome shotgun (WGS) entry which is preliminary data.</text>
</comment>
<reference evidence="1 2" key="1">
    <citation type="submission" date="2017-06" db="EMBL/GenBank/DDBJ databases">
        <title>Comparative genomic analysis of Ambrosia Fusariam Clade fungi.</title>
        <authorList>
            <person name="Stajich J.E."/>
            <person name="Carrillo J."/>
            <person name="Kijimoto T."/>
            <person name="Eskalen A."/>
            <person name="O'Donnell K."/>
            <person name="Kasson M."/>
        </authorList>
    </citation>
    <scope>NUCLEOTIDE SEQUENCE [LARGE SCALE GENOMIC DNA]</scope>
    <source>
        <strain evidence="1 2">NRRL62579</strain>
    </source>
</reference>
<organism evidence="1 2">
    <name type="scientific">Fusarium oligoseptatum</name>
    <dbReference type="NCBI Taxonomy" id="2604345"/>
    <lineage>
        <taxon>Eukaryota</taxon>
        <taxon>Fungi</taxon>
        <taxon>Dikarya</taxon>
        <taxon>Ascomycota</taxon>
        <taxon>Pezizomycotina</taxon>
        <taxon>Sordariomycetes</taxon>
        <taxon>Hypocreomycetidae</taxon>
        <taxon>Hypocreales</taxon>
        <taxon>Nectriaceae</taxon>
        <taxon>Fusarium</taxon>
        <taxon>Fusarium solani species complex</taxon>
    </lineage>
</organism>
<proteinExistence type="predicted"/>
<protein>
    <submittedName>
        <fullName evidence="1">Uncharacterized protein</fullName>
    </submittedName>
</protein>
<dbReference type="Proteomes" id="UP000287144">
    <property type="component" value="Unassembled WGS sequence"/>
</dbReference>
<keyword evidence="2" id="KW-1185">Reference proteome</keyword>